<evidence type="ECO:0000313" key="2">
    <source>
        <dbReference type="Proteomes" id="UP000887458"/>
    </source>
</evidence>
<gene>
    <name evidence="1" type="ORF">DERP_005480</name>
</gene>
<reference evidence="1 2" key="1">
    <citation type="journal article" date="2018" name="J. Allergy Clin. Immunol.">
        <title>High-quality assembly of Dermatophagoides pteronyssinus genome and transcriptome reveals a wide range of novel allergens.</title>
        <authorList>
            <person name="Liu X.Y."/>
            <person name="Yang K.Y."/>
            <person name="Wang M.Q."/>
            <person name="Kwok J.S."/>
            <person name="Zeng X."/>
            <person name="Yang Z."/>
            <person name="Xiao X.J."/>
            <person name="Lau C.P."/>
            <person name="Li Y."/>
            <person name="Huang Z.M."/>
            <person name="Ba J.G."/>
            <person name="Yim A.K."/>
            <person name="Ouyang C.Y."/>
            <person name="Ngai S.M."/>
            <person name="Chan T.F."/>
            <person name="Leung E.L."/>
            <person name="Liu L."/>
            <person name="Liu Z.G."/>
            <person name="Tsui S.K."/>
        </authorList>
    </citation>
    <scope>NUCLEOTIDE SEQUENCE [LARGE SCALE GENOMIC DNA]</scope>
    <source>
        <strain evidence="1">Derp</strain>
    </source>
</reference>
<accession>A0ABQ8JNL4</accession>
<comment type="caution">
    <text evidence="1">The sequence shown here is derived from an EMBL/GenBank/DDBJ whole genome shotgun (WGS) entry which is preliminary data.</text>
</comment>
<name>A0ABQ8JNL4_DERPT</name>
<keyword evidence="2" id="KW-1185">Reference proteome</keyword>
<sequence>MEFFFWLSECSKLIIQIAESKKFREYSDDNYLSQISSIHLYALRQSAPLRPIRIASKLAPNGNER</sequence>
<dbReference type="Proteomes" id="UP000887458">
    <property type="component" value="Unassembled WGS sequence"/>
</dbReference>
<dbReference type="EMBL" id="NJHN03000031">
    <property type="protein sequence ID" value="KAH9423896.1"/>
    <property type="molecule type" value="Genomic_DNA"/>
</dbReference>
<organism evidence="1 2">
    <name type="scientific">Dermatophagoides pteronyssinus</name>
    <name type="common">European house dust mite</name>
    <dbReference type="NCBI Taxonomy" id="6956"/>
    <lineage>
        <taxon>Eukaryota</taxon>
        <taxon>Metazoa</taxon>
        <taxon>Ecdysozoa</taxon>
        <taxon>Arthropoda</taxon>
        <taxon>Chelicerata</taxon>
        <taxon>Arachnida</taxon>
        <taxon>Acari</taxon>
        <taxon>Acariformes</taxon>
        <taxon>Sarcoptiformes</taxon>
        <taxon>Astigmata</taxon>
        <taxon>Psoroptidia</taxon>
        <taxon>Analgoidea</taxon>
        <taxon>Pyroglyphidae</taxon>
        <taxon>Dermatophagoidinae</taxon>
        <taxon>Dermatophagoides</taxon>
    </lineage>
</organism>
<evidence type="ECO:0000313" key="1">
    <source>
        <dbReference type="EMBL" id="KAH9423896.1"/>
    </source>
</evidence>
<protein>
    <submittedName>
        <fullName evidence="1">Uncharacterized protein</fullName>
    </submittedName>
</protein>
<proteinExistence type="predicted"/>
<reference evidence="1 2" key="2">
    <citation type="journal article" date="2022" name="Mol. Biol. Evol.">
        <title>Comparative Genomics Reveals Insights into the Divergent Evolution of Astigmatic Mites and Household Pest Adaptations.</title>
        <authorList>
            <person name="Xiong Q."/>
            <person name="Wan A.T."/>
            <person name="Liu X."/>
            <person name="Fung C.S."/>
            <person name="Xiao X."/>
            <person name="Malainual N."/>
            <person name="Hou J."/>
            <person name="Wang L."/>
            <person name="Wang M."/>
            <person name="Yang K.Y."/>
            <person name="Cui Y."/>
            <person name="Leung E.L."/>
            <person name="Nong W."/>
            <person name="Shin S.K."/>
            <person name="Au S.W."/>
            <person name="Jeong K.Y."/>
            <person name="Chew F.T."/>
            <person name="Hui J.H."/>
            <person name="Leung T.F."/>
            <person name="Tungtrongchitr A."/>
            <person name="Zhong N."/>
            <person name="Liu Z."/>
            <person name="Tsui S.K."/>
        </authorList>
    </citation>
    <scope>NUCLEOTIDE SEQUENCE [LARGE SCALE GENOMIC DNA]</scope>
    <source>
        <strain evidence="1">Derp</strain>
    </source>
</reference>